<evidence type="ECO:0000313" key="2">
    <source>
        <dbReference type="Proteomes" id="UP000032141"/>
    </source>
</evidence>
<dbReference type="PANTHER" id="PTHR11439:SF483">
    <property type="entry name" value="PEPTIDE SYNTHASE GLIP-LIKE, PUTATIVE (AFU_ORTHOLOGUE AFUA_3G12920)-RELATED"/>
    <property type="match status" value="1"/>
</dbReference>
<proteinExistence type="predicted"/>
<dbReference type="PANTHER" id="PTHR11439">
    <property type="entry name" value="GAG-POL-RELATED RETROTRANSPOSON"/>
    <property type="match status" value="1"/>
</dbReference>
<sequence length="92" mass="10667">MRQMLVDYGITSAPMLVHCDNMSAINLSKNPVQHSRTKHVDIRHHFVRELVEMRIVILEHVPTEKQLADLFTKPLDYNTFLGLRKALGIMEL</sequence>
<name>A0A0D3DAR5_BRAOL</name>
<reference evidence="1 2" key="1">
    <citation type="journal article" date="2014" name="Genome Biol.">
        <title>Transcriptome and methylome profiling reveals relics of genome dominance in the mesopolyploid Brassica oleracea.</title>
        <authorList>
            <person name="Parkin I.A."/>
            <person name="Koh C."/>
            <person name="Tang H."/>
            <person name="Robinson S.J."/>
            <person name="Kagale S."/>
            <person name="Clarke W.E."/>
            <person name="Town C.D."/>
            <person name="Nixon J."/>
            <person name="Krishnakumar V."/>
            <person name="Bidwell S.L."/>
            <person name="Denoeud F."/>
            <person name="Belcram H."/>
            <person name="Links M.G."/>
            <person name="Just J."/>
            <person name="Clarke C."/>
            <person name="Bender T."/>
            <person name="Huebert T."/>
            <person name="Mason A.S."/>
            <person name="Pires J.C."/>
            <person name="Barker G."/>
            <person name="Moore J."/>
            <person name="Walley P.G."/>
            <person name="Manoli S."/>
            <person name="Batley J."/>
            <person name="Edwards D."/>
            <person name="Nelson M.N."/>
            <person name="Wang X."/>
            <person name="Paterson A.H."/>
            <person name="King G."/>
            <person name="Bancroft I."/>
            <person name="Chalhoub B."/>
            <person name="Sharpe A.G."/>
        </authorList>
    </citation>
    <scope>NUCLEOTIDE SEQUENCE</scope>
    <source>
        <strain evidence="1 2">cv. TO1000</strain>
    </source>
</reference>
<protein>
    <recommendedName>
        <fullName evidence="3">Copia protein</fullName>
    </recommendedName>
</protein>
<dbReference type="HOGENOM" id="CLU_001650_6_4_1"/>
<evidence type="ECO:0000313" key="1">
    <source>
        <dbReference type="EnsemblPlants" id="Bo7g081730.1"/>
    </source>
</evidence>
<reference evidence="1" key="2">
    <citation type="submission" date="2015-03" db="UniProtKB">
        <authorList>
            <consortium name="EnsemblPlants"/>
        </authorList>
    </citation>
    <scope>IDENTIFICATION</scope>
</reference>
<dbReference type="eggNOG" id="KOG0017">
    <property type="taxonomic scope" value="Eukaryota"/>
</dbReference>
<dbReference type="CDD" id="cd09272">
    <property type="entry name" value="RNase_HI_RT_Ty1"/>
    <property type="match status" value="1"/>
</dbReference>
<dbReference type="STRING" id="109376.A0A0D3DAR5"/>
<organism evidence="1 2">
    <name type="scientific">Brassica oleracea var. oleracea</name>
    <dbReference type="NCBI Taxonomy" id="109376"/>
    <lineage>
        <taxon>Eukaryota</taxon>
        <taxon>Viridiplantae</taxon>
        <taxon>Streptophyta</taxon>
        <taxon>Embryophyta</taxon>
        <taxon>Tracheophyta</taxon>
        <taxon>Spermatophyta</taxon>
        <taxon>Magnoliopsida</taxon>
        <taxon>eudicotyledons</taxon>
        <taxon>Gunneridae</taxon>
        <taxon>Pentapetalae</taxon>
        <taxon>rosids</taxon>
        <taxon>malvids</taxon>
        <taxon>Brassicales</taxon>
        <taxon>Brassicaceae</taxon>
        <taxon>Brassiceae</taxon>
        <taxon>Brassica</taxon>
    </lineage>
</organism>
<keyword evidence="2" id="KW-1185">Reference proteome</keyword>
<evidence type="ECO:0008006" key="3">
    <source>
        <dbReference type="Google" id="ProtNLM"/>
    </source>
</evidence>
<dbReference type="AlphaFoldDB" id="A0A0D3DAR5"/>
<dbReference type="Proteomes" id="UP000032141">
    <property type="component" value="Chromosome C7"/>
</dbReference>
<dbReference type="OMA" id="NNIFHAR"/>
<accession>A0A0D3DAR5</accession>
<dbReference type="EnsemblPlants" id="Bo7g081730.1">
    <property type="protein sequence ID" value="Bo7g081730.1"/>
    <property type="gene ID" value="Bo7g081730"/>
</dbReference>
<dbReference type="Gramene" id="Bo7g081730.1">
    <property type="protein sequence ID" value="Bo7g081730.1"/>
    <property type="gene ID" value="Bo7g081730"/>
</dbReference>